<feature type="compositionally biased region" description="Gly residues" evidence="1">
    <location>
        <begin position="707"/>
        <end position="719"/>
    </location>
</feature>
<gene>
    <name evidence="2" type="ORF">GQS65_01685</name>
</gene>
<reference evidence="2 3" key="1">
    <citation type="submission" date="2019-12" db="EMBL/GenBank/DDBJ databases">
        <title>Halocatena pleomorpha gen. nov. sp. nov., an extremely halophilic archaeon of family Halobacteriaceae isolated from saltpan soil.</title>
        <authorList>
            <person name="Pal Y."/>
            <person name="Verma A."/>
            <person name="Krishnamurthi S."/>
            <person name="Kumar P."/>
        </authorList>
    </citation>
    <scope>NUCLEOTIDE SEQUENCE [LARGE SCALE GENOMIC DNA]</scope>
    <source>
        <strain evidence="2 3">JCM 16495</strain>
    </source>
</reference>
<feature type="compositionally biased region" description="Acidic residues" evidence="1">
    <location>
        <begin position="588"/>
        <end position="598"/>
    </location>
</feature>
<dbReference type="OrthoDB" id="202667at2157"/>
<dbReference type="RefSeq" id="WP_158202942.1">
    <property type="nucleotide sequence ID" value="NZ_WSZK01000005.1"/>
</dbReference>
<feature type="compositionally biased region" description="Acidic residues" evidence="1">
    <location>
        <begin position="468"/>
        <end position="477"/>
    </location>
</feature>
<evidence type="ECO:0000313" key="2">
    <source>
        <dbReference type="EMBL" id="MWG33211.1"/>
    </source>
</evidence>
<evidence type="ECO:0008006" key="4">
    <source>
        <dbReference type="Google" id="ProtNLM"/>
    </source>
</evidence>
<sequence>MKLSAAAAAAMGTAAATGTAAAAASRHGISFDRVVNAVEDLGWDPNGDREISVPTDDGLLIEVPAGEYVFRGSGDKTGPVQGSLTNWGIRGLGDEPSDVVFRTSNGKSGRFINSRPSSDGLLVENLTFDNTDDRTGGDIGNALRAADNLEVHDVDHIGFSGREPYCRWSIMPFISTAGGVGNIVNYSKTGPSVFAGHGSSDGGGGVFNAHEGRLNFKDCTIANQGGDGGLYTGKHPGKIVFDGCHFENNDMAVIRTGAGSELRNCTILMDWDNAHPDNVIDHSDYPTGTNGVYFSSAQFGKSGGGIYDTDVIIKSTYKPGQAGITINNSEGNFEIHDTRVQVDVDNMPGIWCRDPGNQRLSAHKTPSKPWDIDIRNVSVTGSGDMDGKGAIVLDRRHGSTITDSCVQVDGNADGICIRNARNCTVQNTNINVGGRATVFGSSSVDTSGISQSDGCPLPSMGGSSDASDGSDDGDDSDSGASSPVDGSNDGEQSLLVEGIGEFTRYAFECSHELRPDPENPPESEINGKTAKGIVAGSNDGFLFDGAGEVTTFEFETGSANVYVNGERVAPEDVPEATRRDDGSSSDDGSSDDGDDSASDGDSSTPSEYELEVVGRGDYTRYQFSVTGGIVSLEDGEEAPNGASSVKGHLAGGVDPYRITGAVESFEFTRREADLRLDGEAVTPDELVEKTQQTTDDGSDDSDDSTGDSGGSDSGSGGSDGGDDSDDGDTGHGGTSDGPHELLILGNGDYARYRVEVSEGIYSKEDGEETPNGGSSVTGHVAGGKDLFEFTGEVTDFEFETGTATVYLDNERVDPQSLVDAEGLPENTVSIVGAPDEVASYRFTTDGSVVVNPDKGTFDAADNISEKSAEGAVTGGGVDSYRFSGSITDFSLTGTAAVYVNGTQVSPDLLGTGEDARLLDLIVVDGTGSSGRCDYRFSVDGHVAKSLELGTVEAEDTIEGGTVTGTVEGERDAYRFAGTLTGFDMDGSATLRFQSN</sequence>
<feature type="compositionally biased region" description="Acidic residues" evidence="1">
    <location>
        <begin position="696"/>
        <end position="705"/>
    </location>
</feature>
<proteinExistence type="predicted"/>
<comment type="caution">
    <text evidence="2">The sequence shown here is derived from an EMBL/GenBank/DDBJ whole genome shotgun (WGS) entry which is preliminary data.</text>
</comment>
<evidence type="ECO:0000256" key="1">
    <source>
        <dbReference type="SAM" id="MobiDB-lite"/>
    </source>
</evidence>
<feature type="compositionally biased region" description="Low complexity" evidence="1">
    <location>
        <begin position="478"/>
        <end position="487"/>
    </location>
</feature>
<dbReference type="SUPFAM" id="SSF51126">
    <property type="entry name" value="Pectin lyase-like"/>
    <property type="match status" value="1"/>
</dbReference>
<evidence type="ECO:0000313" key="3">
    <source>
        <dbReference type="Proteomes" id="UP000451471"/>
    </source>
</evidence>
<dbReference type="Proteomes" id="UP000451471">
    <property type="component" value="Unassembled WGS sequence"/>
</dbReference>
<keyword evidence="3" id="KW-1185">Reference proteome</keyword>
<feature type="region of interest" description="Disordered" evidence="1">
    <location>
        <begin position="676"/>
        <end position="742"/>
    </location>
</feature>
<accession>A0A6B0GHG1</accession>
<feature type="compositionally biased region" description="Polar residues" evidence="1">
    <location>
        <begin position="443"/>
        <end position="453"/>
    </location>
</feature>
<dbReference type="InterPro" id="IPR011050">
    <property type="entry name" value="Pectin_lyase_fold/virulence"/>
</dbReference>
<feature type="region of interest" description="Disordered" evidence="1">
    <location>
        <begin position="633"/>
        <end position="653"/>
    </location>
</feature>
<name>A0A6B0GHG1_9EURY</name>
<dbReference type="AlphaFoldDB" id="A0A6B0GHG1"/>
<protein>
    <recommendedName>
        <fullName evidence="4">Right handed beta helix domain-containing protein</fullName>
    </recommendedName>
</protein>
<dbReference type="EMBL" id="WSZK01000005">
    <property type="protein sequence ID" value="MWG33211.1"/>
    <property type="molecule type" value="Genomic_DNA"/>
</dbReference>
<organism evidence="2 3">
    <name type="scientific">Halomarina oriensis</name>
    <dbReference type="NCBI Taxonomy" id="671145"/>
    <lineage>
        <taxon>Archaea</taxon>
        <taxon>Methanobacteriati</taxon>
        <taxon>Methanobacteriota</taxon>
        <taxon>Stenosarchaea group</taxon>
        <taxon>Halobacteria</taxon>
        <taxon>Halobacteriales</taxon>
        <taxon>Natronomonadaceae</taxon>
        <taxon>Halomarina</taxon>
    </lineage>
</organism>
<feature type="region of interest" description="Disordered" evidence="1">
    <location>
        <begin position="563"/>
        <end position="617"/>
    </location>
</feature>
<feature type="region of interest" description="Disordered" evidence="1">
    <location>
        <begin position="443"/>
        <end position="491"/>
    </location>
</feature>